<dbReference type="RefSeq" id="WP_012963632.1">
    <property type="nucleotide sequence ID" value="NC_013799.1"/>
</dbReference>
<dbReference type="SUPFAM" id="SSF54001">
    <property type="entry name" value="Cysteine proteinases"/>
    <property type="match status" value="1"/>
</dbReference>
<keyword evidence="6" id="KW-0449">Lipoprotein</keyword>
<reference evidence="6 7" key="1">
    <citation type="journal article" date="2010" name="J. Bacteriol.">
        <title>Complete genome sequence of the thermophilic, obligately chemolithoautotrophic hydrogen-oxidizing bacterium Hydrogenobacter thermophilus TK-6.</title>
        <authorList>
            <person name="Arai H."/>
            <person name="Kanbe H."/>
            <person name="Ishii M."/>
            <person name="Igarashi Y."/>
        </authorList>
    </citation>
    <scope>NUCLEOTIDE SEQUENCE [LARGE SCALE GENOMIC DNA]</scope>
    <source>
        <strain evidence="7">DSM 6534 / IAM 12695 / TK-6 [Tokyo]</strain>
    </source>
</reference>
<dbReference type="PATRIC" id="fig|608538.5.peg.1012"/>
<proteinExistence type="inferred from homology"/>
<dbReference type="GO" id="GO:0008234">
    <property type="term" value="F:cysteine-type peptidase activity"/>
    <property type="evidence" value="ECO:0007669"/>
    <property type="project" value="UniProtKB-KW"/>
</dbReference>
<keyword evidence="3" id="KW-0378">Hydrolase</keyword>
<dbReference type="InterPro" id="IPR000064">
    <property type="entry name" value="NLP_P60_dom"/>
</dbReference>
<dbReference type="GO" id="GO:0006508">
    <property type="term" value="P:proteolysis"/>
    <property type="evidence" value="ECO:0007669"/>
    <property type="project" value="UniProtKB-KW"/>
</dbReference>
<dbReference type="PROSITE" id="PS51935">
    <property type="entry name" value="NLPC_P60"/>
    <property type="match status" value="1"/>
</dbReference>
<dbReference type="OrthoDB" id="9813368at2"/>
<evidence type="ECO:0000313" key="7">
    <source>
        <dbReference type="Proteomes" id="UP000002574"/>
    </source>
</evidence>
<keyword evidence="7" id="KW-1185">Reference proteome</keyword>
<dbReference type="Proteomes" id="UP000002574">
    <property type="component" value="Chromosome"/>
</dbReference>
<dbReference type="PANTHER" id="PTHR47053:SF4">
    <property type="entry name" value="ENDOPEPTIDASE LYTE-RELATED"/>
    <property type="match status" value="1"/>
</dbReference>
<evidence type="ECO:0000259" key="5">
    <source>
        <dbReference type="PROSITE" id="PS51935"/>
    </source>
</evidence>
<dbReference type="InterPro" id="IPR051202">
    <property type="entry name" value="Peptidase_C40"/>
</dbReference>
<dbReference type="PANTHER" id="PTHR47053">
    <property type="entry name" value="MUREIN DD-ENDOPEPTIDASE MEPH-RELATED"/>
    <property type="match status" value="1"/>
</dbReference>
<evidence type="ECO:0000256" key="4">
    <source>
        <dbReference type="ARBA" id="ARBA00022807"/>
    </source>
</evidence>
<protein>
    <submittedName>
        <fullName evidence="6">Putative lipoprotein</fullName>
    </submittedName>
</protein>
<gene>
    <name evidence="6" type="ordered locus">HTH_0994</name>
</gene>
<organism evidence="6 7">
    <name type="scientific">Hydrogenobacter thermophilus (strain DSM 6534 / IAM 12695 / TK-6)</name>
    <dbReference type="NCBI Taxonomy" id="608538"/>
    <lineage>
        <taxon>Bacteria</taxon>
        <taxon>Pseudomonadati</taxon>
        <taxon>Aquificota</taxon>
        <taxon>Aquificia</taxon>
        <taxon>Aquificales</taxon>
        <taxon>Aquificaceae</taxon>
        <taxon>Hydrogenobacter</taxon>
    </lineage>
</organism>
<dbReference type="KEGG" id="hth:HTH_0994"/>
<keyword evidence="4" id="KW-0788">Thiol protease</keyword>
<dbReference type="Pfam" id="PF00877">
    <property type="entry name" value="NLPC_P60"/>
    <property type="match status" value="1"/>
</dbReference>
<dbReference type="KEGG" id="hte:Hydth_0991"/>
<name>D3DI00_HYDTT</name>
<comment type="similarity">
    <text evidence="1">Belongs to the peptidase C40 family.</text>
</comment>
<feature type="domain" description="NlpC/P60" evidence="5">
    <location>
        <begin position="31"/>
        <end position="152"/>
    </location>
</feature>
<evidence type="ECO:0000313" key="6">
    <source>
        <dbReference type="EMBL" id="BAI69452.1"/>
    </source>
</evidence>
<keyword evidence="2" id="KW-0645">Protease</keyword>
<evidence type="ECO:0000256" key="1">
    <source>
        <dbReference type="ARBA" id="ARBA00007074"/>
    </source>
</evidence>
<dbReference type="Gene3D" id="3.90.1720.10">
    <property type="entry name" value="endopeptidase domain like (from Nostoc punctiforme)"/>
    <property type="match status" value="1"/>
</dbReference>
<dbReference type="MEROPS" id="C40.004"/>
<sequence length="174" mass="19894">MSRAVVTTVGMLFFVCISPAMPESSQEGLKVSNADEMILTALSYIDRSYRFGSESSWAMDCSAFVQRVFRINGINLPRSVREQANYGIPVKRENLRTGDLLFFATYSSYPSHVGIYIGDGKMIHASTTQGIVISRIDDPYWKKRFLFAKRILKDEKEEKDDIKDIILESLRDRF</sequence>
<evidence type="ECO:0000256" key="2">
    <source>
        <dbReference type="ARBA" id="ARBA00022670"/>
    </source>
</evidence>
<accession>D3DI00</accession>
<dbReference type="EMBL" id="AP011112">
    <property type="protein sequence ID" value="BAI69452.1"/>
    <property type="molecule type" value="Genomic_DNA"/>
</dbReference>
<evidence type="ECO:0000256" key="3">
    <source>
        <dbReference type="ARBA" id="ARBA00022801"/>
    </source>
</evidence>
<dbReference type="eggNOG" id="COG0791">
    <property type="taxonomic scope" value="Bacteria"/>
</dbReference>
<dbReference type="InterPro" id="IPR038765">
    <property type="entry name" value="Papain-like_cys_pep_sf"/>
</dbReference>
<dbReference type="AlphaFoldDB" id="D3DI00"/>